<name>A0A397UNY9_9GLOM</name>
<gene>
    <name evidence="1" type="ORF">C2G38_2145311</name>
</gene>
<sequence length="164" mass="18018">MPIYKEIMKNFIFAYILFALLLAVKTASFKLNKRDITFGPCDTADPVDLINVKLGTDPPESKKNESFDVFGKTKYDISYGSSFLLIAYYDKDGGELDTPYVQAINNSTKAGTPFNISASDVPTPELSDSYLIKVVISDPNVALYPFFACALAHVGGSSEKSKLF</sequence>
<comment type="caution">
    <text evidence="1">The sequence shown here is derived from an EMBL/GenBank/DDBJ whole genome shotgun (WGS) entry which is preliminary data.</text>
</comment>
<dbReference type="EMBL" id="QKWP01001078">
    <property type="protein sequence ID" value="RIB11955.1"/>
    <property type="molecule type" value="Genomic_DNA"/>
</dbReference>
<keyword evidence="2" id="KW-1185">Reference proteome</keyword>
<accession>A0A397UNY9</accession>
<evidence type="ECO:0008006" key="3">
    <source>
        <dbReference type="Google" id="ProtNLM"/>
    </source>
</evidence>
<evidence type="ECO:0000313" key="1">
    <source>
        <dbReference type="EMBL" id="RIB11955.1"/>
    </source>
</evidence>
<protein>
    <recommendedName>
        <fullName evidence="3">MD-2-related lipid-recognition domain-containing protein</fullName>
    </recommendedName>
</protein>
<reference evidence="1 2" key="1">
    <citation type="submission" date="2018-06" db="EMBL/GenBank/DDBJ databases">
        <title>Comparative genomics reveals the genomic features of Rhizophagus irregularis, R. cerebriforme, R. diaphanum and Gigaspora rosea, and their symbiotic lifestyle signature.</title>
        <authorList>
            <person name="Morin E."/>
            <person name="San Clemente H."/>
            <person name="Chen E.C.H."/>
            <person name="De La Providencia I."/>
            <person name="Hainaut M."/>
            <person name="Kuo A."/>
            <person name="Kohler A."/>
            <person name="Murat C."/>
            <person name="Tang N."/>
            <person name="Roy S."/>
            <person name="Loubradou J."/>
            <person name="Henrissat B."/>
            <person name="Grigoriev I.V."/>
            <person name="Corradi N."/>
            <person name="Roux C."/>
            <person name="Martin F.M."/>
        </authorList>
    </citation>
    <scope>NUCLEOTIDE SEQUENCE [LARGE SCALE GENOMIC DNA]</scope>
    <source>
        <strain evidence="1 2">DAOM 194757</strain>
    </source>
</reference>
<evidence type="ECO:0000313" key="2">
    <source>
        <dbReference type="Proteomes" id="UP000266673"/>
    </source>
</evidence>
<proteinExistence type="predicted"/>
<dbReference type="Proteomes" id="UP000266673">
    <property type="component" value="Unassembled WGS sequence"/>
</dbReference>
<dbReference type="AlphaFoldDB" id="A0A397UNY9"/>
<organism evidence="1 2">
    <name type="scientific">Gigaspora rosea</name>
    <dbReference type="NCBI Taxonomy" id="44941"/>
    <lineage>
        <taxon>Eukaryota</taxon>
        <taxon>Fungi</taxon>
        <taxon>Fungi incertae sedis</taxon>
        <taxon>Mucoromycota</taxon>
        <taxon>Glomeromycotina</taxon>
        <taxon>Glomeromycetes</taxon>
        <taxon>Diversisporales</taxon>
        <taxon>Gigasporaceae</taxon>
        <taxon>Gigaspora</taxon>
    </lineage>
</organism>